<sequence length="119" mass="13509">MDSTQMVHLVPQDLHNYPISGYVSTNGTLQVAHMGIFPLIHLNFQDSTTKNTQNEGISFRTELGKRKTLIKTLCRLRNTHIEPPWNAQNGAGMEWSQFLSLIPSVYAHTNYAFTKHIVV</sequence>
<gene>
    <name evidence="1" type="ORF">NPIL_543291</name>
</gene>
<dbReference type="AlphaFoldDB" id="A0A8X6PY65"/>
<comment type="caution">
    <text evidence="1">The sequence shown here is derived from an EMBL/GenBank/DDBJ whole genome shotgun (WGS) entry which is preliminary data.</text>
</comment>
<evidence type="ECO:0000313" key="2">
    <source>
        <dbReference type="Proteomes" id="UP000887013"/>
    </source>
</evidence>
<organism evidence="1 2">
    <name type="scientific">Nephila pilipes</name>
    <name type="common">Giant wood spider</name>
    <name type="synonym">Nephila maculata</name>
    <dbReference type="NCBI Taxonomy" id="299642"/>
    <lineage>
        <taxon>Eukaryota</taxon>
        <taxon>Metazoa</taxon>
        <taxon>Ecdysozoa</taxon>
        <taxon>Arthropoda</taxon>
        <taxon>Chelicerata</taxon>
        <taxon>Arachnida</taxon>
        <taxon>Araneae</taxon>
        <taxon>Araneomorphae</taxon>
        <taxon>Entelegynae</taxon>
        <taxon>Araneoidea</taxon>
        <taxon>Nephilidae</taxon>
        <taxon>Nephila</taxon>
    </lineage>
</organism>
<accession>A0A8X6PY65</accession>
<protein>
    <submittedName>
        <fullName evidence="1">Uncharacterized protein</fullName>
    </submittedName>
</protein>
<dbReference type="EMBL" id="BMAW01075134">
    <property type="protein sequence ID" value="GFT95221.1"/>
    <property type="molecule type" value="Genomic_DNA"/>
</dbReference>
<keyword evidence="2" id="KW-1185">Reference proteome</keyword>
<reference evidence="1" key="1">
    <citation type="submission" date="2020-08" db="EMBL/GenBank/DDBJ databases">
        <title>Multicomponent nature underlies the extraordinary mechanical properties of spider dragline silk.</title>
        <authorList>
            <person name="Kono N."/>
            <person name="Nakamura H."/>
            <person name="Mori M."/>
            <person name="Yoshida Y."/>
            <person name="Ohtoshi R."/>
            <person name="Malay A.D."/>
            <person name="Moran D.A.P."/>
            <person name="Tomita M."/>
            <person name="Numata K."/>
            <person name="Arakawa K."/>
        </authorList>
    </citation>
    <scope>NUCLEOTIDE SEQUENCE</scope>
</reference>
<name>A0A8X6PY65_NEPPI</name>
<evidence type="ECO:0000313" key="1">
    <source>
        <dbReference type="EMBL" id="GFT95221.1"/>
    </source>
</evidence>
<proteinExistence type="predicted"/>
<dbReference type="Proteomes" id="UP000887013">
    <property type="component" value="Unassembled WGS sequence"/>
</dbReference>